<reference evidence="1" key="1">
    <citation type="journal article" date="2020" name="Nature">
        <title>Giant virus diversity and host interactions through global metagenomics.</title>
        <authorList>
            <person name="Schulz F."/>
            <person name="Roux S."/>
            <person name="Paez-Espino D."/>
            <person name="Jungbluth S."/>
            <person name="Walsh D.A."/>
            <person name="Denef V.J."/>
            <person name="McMahon K.D."/>
            <person name="Konstantinidis K.T."/>
            <person name="Eloe-Fadrosh E.A."/>
            <person name="Kyrpides N.C."/>
            <person name="Woyke T."/>
        </authorList>
    </citation>
    <scope>NUCLEOTIDE SEQUENCE</scope>
    <source>
        <strain evidence="1">GVMAG-M-3300027810-10</strain>
    </source>
</reference>
<dbReference type="AlphaFoldDB" id="A0A6C0LFZ8"/>
<accession>A0A6C0LFZ8</accession>
<dbReference type="EMBL" id="MN740498">
    <property type="protein sequence ID" value="QHU29916.1"/>
    <property type="molecule type" value="Genomic_DNA"/>
</dbReference>
<protein>
    <submittedName>
        <fullName evidence="1">Uncharacterized protein</fullName>
    </submittedName>
</protein>
<name>A0A6C0LFZ8_9ZZZZ</name>
<sequence>MYYVINIILLYNIMASTRNKNTREDYNLEKQKNRCFTDYQDYKYSSHNFDPKFAGFGLMPAKMNGNDLTHNYVTVESQLFGIGANDLENNRSLQSPDYKHMGEHALVEKDAVMVPDPLVIEKHQRHLP</sequence>
<organism evidence="1">
    <name type="scientific">viral metagenome</name>
    <dbReference type="NCBI Taxonomy" id="1070528"/>
    <lineage>
        <taxon>unclassified sequences</taxon>
        <taxon>metagenomes</taxon>
        <taxon>organismal metagenomes</taxon>
    </lineage>
</organism>
<evidence type="ECO:0000313" key="1">
    <source>
        <dbReference type="EMBL" id="QHU29916.1"/>
    </source>
</evidence>
<proteinExistence type="predicted"/>